<dbReference type="EMBL" id="CP108195">
    <property type="protein sequence ID" value="WTS10322.1"/>
    <property type="molecule type" value="Genomic_DNA"/>
</dbReference>
<gene>
    <name evidence="1" type="ORF">OHU69_04090</name>
</gene>
<protein>
    <submittedName>
        <fullName evidence="1">Uncharacterized protein</fullName>
    </submittedName>
</protein>
<organism evidence="1">
    <name type="scientific">Streptomyces sp. NBC_00119</name>
    <dbReference type="NCBI Taxonomy" id="2975659"/>
    <lineage>
        <taxon>Bacteria</taxon>
        <taxon>Bacillati</taxon>
        <taxon>Actinomycetota</taxon>
        <taxon>Actinomycetes</taxon>
        <taxon>Kitasatosporales</taxon>
        <taxon>Streptomycetaceae</taxon>
        <taxon>Streptomyces</taxon>
    </lineage>
</organism>
<reference evidence="1" key="1">
    <citation type="submission" date="2022-10" db="EMBL/GenBank/DDBJ databases">
        <title>The complete genomes of actinobacterial strains from the NBC collection.</title>
        <authorList>
            <person name="Joergensen T.S."/>
            <person name="Alvarez Arevalo M."/>
            <person name="Sterndorff E.B."/>
            <person name="Faurdal D."/>
            <person name="Vuksanovic O."/>
            <person name="Mourched A.-S."/>
            <person name="Charusanti P."/>
            <person name="Shaw S."/>
            <person name="Blin K."/>
            <person name="Weber T."/>
        </authorList>
    </citation>
    <scope>NUCLEOTIDE SEQUENCE</scope>
    <source>
        <strain evidence="1">NBC_00119</strain>
    </source>
</reference>
<evidence type="ECO:0000313" key="1">
    <source>
        <dbReference type="EMBL" id="WTS10322.1"/>
    </source>
</evidence>
<proteinExistence type="predicted"/>
<dbReference type="AlphaFoldDB" id="A0AAU1U1K6"/>
<name>A0AAU1U1K6_9ACTN</name>
<sequence length="43" mass="4472">MRALAQVRGQGVAEFDSGHAGRAVGWSGHRAVPSLWPTGDILG</sequence>
<accession>A0AAU1U1K6</accession>